<organism evidence="3 4">
    <name type="scientific">Gaoshiqia sediminis</name>
    <dbReference type="NCBI Taxonomy" id="2986998"/>
    <lineage>
        <taxon>Bacteria</taxon>
        <taxon>Pseudomonadati</taxon>
        <taxon>Bacteroidota</taxon>
        <taxon>Bacteroidia</taxon>
        <taxon>Marinilabiliales</taxon>
        <taxon>Prolixibacteraceae</taxon>
        <taxon>Gaoshiqia</taxon>
    </lineage>
</organism>
<dbReference type="AlphaFoldDB" id="A0AA41Y6T3"/>
<accession>A0AA41Y6T3</accession>
<dbReference type="EMBL" id="JAPAAF010000005">
    <property type="protein sequence ID" value="MCW0482167.1"/>
    <property type="molecule type" value="Genomic_DNA"/>
</dbReference>
<feature type="transmembrane region" description="Helical" evidence="1">
    <location>
        <begin position="84"/>
        <end position="104"/>
    </location>
</feature>
<dbReference type="Pfam" id="PF13490">
    <property type="entry name" value="zf-HC2"/>
    <property type="match status" value="1"/>
</dbReference>
<evidence type="ECO:0000256" key="1">
    <source>
        <dbReference type="SAM" id="Phobius"/>
    </source>
</evidence>
<dbReference type="RefSeq" id="WP_282590773.1">
    <property type="nucleotide sequence ID" value="NZ_JAPAAF010000005.1"/>
</dbReference>
<dbReference type="Gene3D" id="1.10.10.1320">
    <property type="entry name" value="Anti-sigma factor, zinc-finger domain"/>
    <property type="match status" value="1"/>
</dbReference>
<evidence type="ECO:0000313" key="4">
    <source>
        <dbReference type="Proteomes" id="UP001163821"/>
    </source>
</evidence>
<dbReference type="Proteomes" id="UP001163821">
    <property type="component" value="Unassembled WGS sequence"/>
</dbReference>
<gene>
    <name evidence="3" type="ORF">N2K84_05455</name>
</gene>
<reference evidence="3" key="1">
    <citation type="submission" date="2022-10" db="EMBL/GenBank/DDBJ databases">
        <title>Gaoshiqiia sediminis gen. nov., sp. nov., isolated from coastal sediment.</title>
        <authorList>
            <person name="Yu W.X."/>
            <person name="Mu D.S."/>
            <person name="Du J.Z."/>
            <person name="Liang Y.Q."/>
        </authorList>
    </citation>
    <scope>NUCLEOTIDE SEQUENCE</scope>
    <source>
        <strain evidence="3">A06</strain>
    </source>
</reference>
<evidence type="ECO:0000313" key="3">
    <source>
        <dbReference type="EMBL" id="MCW0482167.1"/>
    </source>
</evidence>
<proteinExistence type="predicted"/>
<feature type="domain" description="Putative zinc-finger" evidence="2">
    <location>
        <begin position="5"/>
        <end position="37"/>
    </location>
</feature>
<dbReference type="InterPro" id="IPR027383">
    <property type="entry name" value="Znf_put"/>
</dbReference>
<keyword evidence="1" id="KW-0812">Transmembrane</keyword>
<keyword evidence="1" id="KW-1133">Transmembrane helix</keyword>
<keyword evidence="4" id="KW-1185">Reference proteome</keyword>
<comment type="caution">
    <text evidence="3">The sequence shown here is derived from an EMBL/GenBank/DDBJ whole genome shotgun (WGS) entry which is preliminary data.</text>
</comment>
<evidence type="ECO:0000259" key="2">
    <source>
        <dbReference type="Pfam" id="PF13490"/>
    </source>
</evidence>
<keyword evidence="1" id="KW-0472">Membrane</keyword>
<sequence>MSHKTIQEQLIFFLEGSLPDEQMKQVAAHLESCGSCRRLFQELKADMALLEDDRNLPFDPYFYAKVKHKISSTRELPVWQSKRVLQPAFFLLVLALGIQFGIWVGGHYDSPRQTVSQEAALFPLNDLSHEPIELFLLNLE</sequence>
<dbReference type="InterPro" id="IPR041916">
    <property type="entry name" value="Anti_sigma_zinc_sf"/>
</dbReference>
<name>A0AA41Y6T3_9BACT</name>
<protein>
    <submittedName>
        <fullName evidence="3">Zf-HC2 domain-containing protein</fullName>
    </submittedName>
</protein>